<dbReference type="Proteomes" id="UP001140091">
    <property type="component" value="Unassembled WGS sequence"/>
</dbReference>
<dbReference type="InterPro" id="IPR036047">
    <property type="entry name" value="F-box-like_dom_sf"/>
</dbReference>
<accession>A0A9W8MCY0</accession>
<evidence type="ECO:0008006" key="3">
    <source>
        <dbReference type="Google" id="ProtNLM"/>
    </source>
</evidence>
<gene>
    <name evidence="1" type="ORF">H1R20_g13054</name>
</gene>
<proteinExistence type="predicted"/>
<feature type="non-terminal residue" evidence="1">
    <location>
        <position position="1"/>
    </location>
</feature>
<comment type="caution">
    <text evidence="1">The sequence shown here is derived from an EMBL/GenBank/DDBJ whole genome shotgun (WGS) entry which is preliminary data.</text>
</comment>
<sequence length="398" mass="45168">MQPYVSRSLKELTVPTIYPEPLSNLVTELREHICSFCTPGQLASLSLTNRGWTEPAERELYRNIYLCQHSDKDESFDLCVRTLTENTKKARLVRFLWAHLLGSDPESTDKHIGGLVVALRFMANLLSLSFCLKTQQQNDKHVYFLEEALKEGYFSLRSLYLDSITDYAKVARYQPSLEVIGLFNFIQLASQHSSNKLNLEPEPTSTGTVLAPRPLLFSYQWKQSLRLAFVIETVTMNSFTRPYLSHIKIDHRKIRSIGFVVRDLGEDPLKDMPEIVSNAMAAFPNASSLALMATTWNLRPFDFRLLHPILRAAPNLTALMLEYGQYDGTEELPLAAGLAVTIQGKENIFEGLLSVAHKARELGSTHLRLMSMVGITVRWDEANEKWYRAGLTGLLQQL</sequence>
<dbReference type="AlphaFoldDB" id="A0A9W8MCY0"/>
<dbReference type="OrthoDB" id="2890621at2759"/>
<protein>
    <recommendedName>
        <fullName evidence="3">F-box domain-containing protein</fullName>
    </recommendedName>
</protein>
<dbReference type="SUPFAM" id="SSF81383">
    <property type="entry name" value="F-box domain"/>
    <property type="match status" value="1"/>
</dbReference>
<evidence type="ECO:0000313" key="1">
    <source>
        <dbReference type="EMBL" id="KAJ2924039.1"/>
    </source>
</evidence>
<organism evidence="1 2">
    <name type="scientific">Candolleomyces eurysporus</name>
    <dbReference type="NCBI Taxonomy" id="2828524"/>
    <lineage>
        <taxon>Eukaryota</taxon>
        <taxon>Fungi</taxon>
        <taxon>Dikarya</taxon>
        <taxon>Basidiomycota</taxon>
        <taxon>Agaricomycotina</taxon>
        <taxon>Agaricomycetes</taxon>
        <taxon>Agaricomycetidae</taxon>
        <taxon>Agaricales</taxon>
        <taxon>Agaricineae</taxon>
        <taxon>Psathyrellaceae</taxon>
        <taxon>Candolleomyces</taxon>
    </lineage>
</organism>
<dbReference type="EMBL" id="JANBPK010001253">
    <property type="protein sequence ID" value="KAJ2924039.1"/>
    <property type="molecule type" value="Genomic_DNA"/>
</dbReference>
<reference evidence="1" key="1">
    <citation type="submission" date="2022-06" db="EMBL/GenBank/DDBJ databases">
        <title>Genome Sequence of Candolleomyces eurysporus.</title>
        <authorList>
            <person name="Buettner E."/>
        </authorList>
    </citation>
    <scope>NUCLEOTIDE SEQUENCE</scope>
    <source>
        <strain evidence="1">VTCC 930004</strain>
    </source>
</reference>
<keyword evidence="2" id="KW-1185">Reference proteome</keyword>
<evidence type="ECO:0000313" key="2">
    <source>
        <dbReference type="Proteomes" id="UP001140091"/>
    </source>
</evidence>
<name>A0A9W8MCY0_9AGAR</name>